<evidence type="ECO:0000313" key="5">
    <source>
        <dbReference type="EMBL" id="EQD50305.1"/>
    </source>
</evidence>
<reference evidence="5" key="2">
    <citation type="journal article" date="2014" name="ISME J.">
        <title>Microbial stratification in low pH oxic and suboxic macroscopic growths along an acid mine drainage.</title>
        <authorList>
            <person name="Mendez-Garcia C."/>
            <person name="Mesa V."/>
            <person name="Sprenger R.R."/>
            <person name="Richter M."/>
            <person name="Diez M.S."/>
            <person name="Solano J."/>
            <person name="Bargiela R."/>
            <person name="Golyshina O.V."/>
            <person name="Manteca A."/>
            <person name="Ramos J.L."/>
            <person name="Gallego J.R."/>
            <person name="Llorente I."/>
            <person name="Martins Dos Santos V.A."/>
            <person name="Jensen O.N."/>
            <person name="Pelaez A.I."/>
            <person name="Sanchez J."/>
            <person name="Ferrer M."/>
        </authorList>
    </citation>
    <scope>NUCLEOTIDE SEQUENCE</scope>
</reference>
<dbReference type="GO" id="GO:0003700">
    <property type="term" value="F:DNA-binding transcription factor activity"/>
    <property type="evidence" value="ECO:0007669"/>
    <property type="project" value="InterPro"/>
</dbReference>
<accession>T1B7W1</accession>
<dbReference type="Pfam" id="PF01022">
    <property type="entry name" value="HTH_5"/>
    <property type="match status" value="1"/>
</dbReference>
<dbReference type="InterPro" id="IPR001845">
    <property type="entry name" value="HTH_ArsR_DNA-bd_dom"/>
</dbReference>
<keyword evidence="3" id="KW-0804">Transcription</keyword>
<protein>
    <submittedName>
        <fullName evidence="5">ArsR family transcriptional regulator</fullName>
    </submittedName>
</protein>
<dbReference type="InterPro" id="IPR036388">
    <property type="entry name" value="WH-like_DNA-bd_sf"/>
</dbReference>
<evidence type="ECO:0000256" key="3">
    <source>
        <dbReference type="ARBA" id="ARBA00023163"/>
    </source>
</evidence>
<feature type="domain" description="HTH arsR-type" evidence="4">
    <location>
        <begin position="1"/>
        <end position="90"/>
    </location>
</feature>
<keyword evidence="1" id="KW-0805">Transcription regulation</keyword>
<sequence length="117" mass="13602">MHTPGLTFAALSNPTRLRIVEHLRGGERSVGDLVSTLGVCQPGVSRHLRILHDHGFVRVRAEGQQRLYSLRPQPFRDIDRWIHDYRDLVEDRLDRLEKLVESDRSESPSSRLEPRRD</sequence>
<proteinExistence type="predicted"/>
<dbReference type="PRINTS" id="PR00778">
    <property type="entry name" value="HTHARSR"/>
</dbReference>
<keyword evidence="2" id="KW-0238">DNA-binding</keyword>
<dbReference type="GO" id="GO:0003677">
    <property type="term" value="F:DNA binding"/>
    <property type="evidence" value="ECO:0007669"/>
    <property type="project" value="UniProtKB-KW"/>
</dbReference>
<reference evidence="5" key="1">
    <citation type="submission" date="2013-08" db="EMBL/GenBank/DDBJ databases">
        <authorList>
            <person name="Mendez C."/>
            <person name="Richter M."/>
            <person name="Ferrer M."/>
            <person name="Sanchez J."/>
        </authorList>
    </citation>
    <scope>NUCLEOTIDE SEQUENCE</scope>
</reference>
<organism evidence="5">
    <name type="scientific">mine drainage metagenome</name>
    <dbReference type="NCBI Taxonomy" id="410659"/>
    <lineage>
        <taxon>unclassified sequences</taxon>
        <taxon>metagenomes</taxon>
        <taxon>ecological metagenomes</taxon>
    </lineage>
</organism>
<evidence type="ECO:0000256" key="2">
    <source>
        <dbReference type="ARBA" id="ARBA00023125"/>
    </source>
</evidence>
<dbReference type="InterPro" id="IPR011991">
    <property type="entry name" value="ArsR-like_HTH"/>
</dbReference>
<dbReference type="PROSITE" id="PS50987">
    <property type="entry name" value="HTH_ARSR_2"/>
    <property type="match status" value="1"/>
</dbReference>
<dbReference type="CDD" id="cd00090">
    <property type="entry name" value="HTH_ARSR"/>
    <property type="match status" value="1"/>
</dbReference>
<evidence type="ECO:0000259" key="4">
    <source>
        <dbReference type="PROSITE" id="PS50987"/>
    </source>
</evidence>
<dbReference type="SUPFAM" id="SSF46785">
    <property type="entry name" value="Winged helix' DNA-binding domain"/>
    <property type="match status" value="1"/>
</dbReference>
<comment type="caution">
    <text evidence="5">The sequence shown here is derived from an EMBL/GenBank/DDBJ whole genome shotgun (WGS) entry which is preliminary data.</text>
</comment>
<dbReference type="InterPro" id="IPR051081">
    <property type="entry name" value="HTH_MetalResp_TranReg"/>
</dbReference>
<dbReference type="SMART" id="SM00418">
    <property type="entry name" value="HTH_ARSR"/>
    <property type="match status" value="1"/>
</dbReference>
<dbReference type="EMBL" id="AUZY01007314">
    <property type="protein sequence ID" value="EQD50305.1"/>
    <property type="molecule type" value="Genomic_DNA"/>
</dbReference>
<dbReference type="InterPro" id="IPR036390">
    <property type="entry name" value="WH_DNA-bd_sf"/>
</dbReference>
<gene>
    <name evidence="5" type="ORF">B1B_11286</name>
</gene>
<name>T1B7W1_9ZZZZ</name>
<dbReference type="PANTHER" id="PTHR33154:SF33">
    <property type="entry name" value="TRANSCRIPTIONAL REPRESSOR SDPR"/>
    <property type="match status" value="1"/>
</dbReference>
<evidence type="ECO:0000256" key="1">
    <source>
        <dbReference type="ARBA" id="ARBA00023015"/>
    </source>
</evidence>
<dbReference type="AlphaFoldDB" id="T1B7W1"/>
<dbReference type="PANTHER" id="PTHR33154">
    <property type="entry name" value="TRANSCRIPTIONAL REGULATOR, ARSR FAMILY"/>
    <property type="match status" value="1"/>
</dbReference>
<dbReference type="NCBIfam" id="NF033788">
    <property type="entry name" value="HTH_metalloreg"/>
    <property type="match status" value="1"/>
</dbReference>
<dbReference type="Gene3D" id="1.10.10.10">
    <property type="entry name" value="Winged helix-like DNA-binding domain superfamily/Winged helix DNA-binding domain"/>
    <property type="match status" value="1"/>
</dbReference>